<protein>
    <submittedName>
        <fullName evidence="2">Uncharacterized protein</fullName>
    </submittedName>
</protein>
<dbReference type="Proteomes" id="UP001055247">
    <property type="component" value="Unassembled WGS sequence"/>
</dbReference>
<keyword evidence="1" id="KW-1133">Transmembrane helix</keyword>
<keyword evidence="1" id="KW-0472">Membrane</keyword>
<gene>
    <name evidence="2" type="ORF">BHAOGJBA_1362</name>
</gene>
<feature type="transmembrane region" description="Helical" evidence="1">
    <location>
        <begin position="56"/>
        <end position="78"/>
    </location>
</feature>
<keyword evidence="1" id="KW-0812">Transmembrane</keyword>
<evidence type="ECO:0000313" key="2">
    <source>
        <dbReference type="EMBL" id="GJD87857.1"/>
    </source>
</evidence>
<evidence type="ECO:0000313" key="3">
    <source>
        <dbReference type="Proteomes" id="UP001055247"/>
    </source>
</evidence>
<dbReference type="AlphaFoldDB" id="A0AAV4ZI46"/>
<dbReference type="EMBL" id="BPQO01000004">
    <property type="protein sequence ID" value="GJD87857.1"/>
    <property type="molecule type" value="Genomic_DNA"/>
</dbReference>
<reference evidence="2" key="1">
    <citation type="journal article" date="2016" name="Front. Microbiol.">
        <title>Genome Sequence of the Piezophilic, Mesophilic Sulfate-Reducing Bacterium Desulfovibrio indicus J2T.</title>
        <authorList>
            <person name="Cao J."/>
            <person name="Maignien L."/>
            <person name="Shao Z."/>
            <person name="Alain K."/>
            <person name="Jebbar M."/>
        </authorList>
    </citation>
    <scope>NUCLEOTIDE SEQUENCE</scope>
    <source>
        <strain evidence="2">DSM 16372</strain>
    </source>
</reference>
<evidence type="ECO:0000256" key="1">
    <source>
        <dbReference type="SAM" id="Phobius"/>
    </source>
</evidence>
<sequence length="79" mass="8649">MHGTAPFKPKGTATASEPQFFLLRVGRALRLQRIGSLNEGMSFNPFSWADLLDRDGVQIVVDTTFILVAIGLAAARYLL</sequence>
<keyword evidence="3" id="KW-1185">Reference proteome</keyword>
<organism evidence="2 3">
    <name type="scientific">Methylobacterium hispanicum</name>
    <dbReference type="NCBI Taxonomy" id="270350"/>
    <lineage>
        <taxon>Bacteria</taxon>
        <taxon>Pseudomonadati</taxon>
        <taxon>Pseudomonadota</taxon>
        <taxon>Alphaproteobacteria</taxon>
        <taxon>Hyphomicrobiales</taxon>
        <taxon>Methylobacteriaceae</taxon>
        <taxon>Methylobacterium</taxon>
    </lineage>
</organism>
<comment type="caution">
    <text evidence="2">The sequence shown here is derived from an EMBL/GenBank/DDBJ whole genome shotgun (WGS) entry which is preliminary data.</text>
</comment>
<accession>A0AAV4ZI46</accession>
<name>A0AAV4ZI46_9HYPH</name>
<proteinExistence type="predicted"/>
<reference evidence="2" key="2">
    <citation type="submission" date="2021-08" db="EMBL/GenBank/DDBJ databases">
        <authorList>
            <person name="Tani A."/>
            <person name="Ola A."/>
            <person name="Ogura Y."/>
            <person name="Katsura K."/>
            <person name="Hayashi T."/>
        </authorList>
    </citation>
    <scope>NUCLEOTIDE SEQUENCE</scope>
    <source>
        <strain evidence="2">DSM 16372</strain>
    </source>
</reference>